<evidence type="ECO:0000256" key="1">
    <source>
        <dbReference type="ARBA" id="ARBA00001311"/>
    </source>
</evidence>
<dbReference type="Pfam" id="PF01425">
    <property type="entry name" value="Amidase"/>
    <property type="match status" value="1"/>
</dbReference>
<comment type="similarity">
    <text evidence="2">Belongs to the amidase family.</text>
</comment>
<dbReference type="Pfam" id="PF11578">
    <property type="entry name" value="DUF3237"/>
    <property type="match status" value="1"/>
</dbReference>
<dbReference type="GO" id="GO:0004040">
    <property type="term" value="F:amidase activity"/>
    <property type="evidence" value="ECO:0007669"/>
    <property type="project" value="UniProtKB-EC"/>
</dbReference>
<evidence type="ECO:0000313" key="7">
    <source>
        <dbReference type="Proteomes" id="UP000649114"/>
    </source>
</evidence>
<dbReference type="EC" id="3.5.1.4" evidence="3"/>
<dbReference type="SUPFAM" id="SSF75304">
    <property type="entry name" value="Amidase signature (AS) enzymes"/>
    <property type="match status" value="1"/>
</dbReference>
<dbReference type="Gene3D" id="3.90.1300.10">
    <property type="entry name" value="Amidase signature (AS) domain"/>
    <property type="match status" value="1"/>
</dbReference>
<evidence type="ECO:0000259" key="5">
    <source>
        <dbReference type="Pfam" id="PF01425"/>
    </source>
</evidence>
<protein>
    <recommendedName>
        <fullName evidence="3">amidase</fullName>
        <ecNumber evidence="3">3.5.1.4</ecNumber>
    </recommendedName>
</protein>
<evidence type="ECO:0000313" key="6">
    <source>
        <dbReference type="EMBL" id="KAF4200147.1"/>
    </source>
</evidence>
<reference evidence="6" key="1">
    <citation type="journal article" date="2020" name="bioRxiv">
        <title>Genomic and phenotypic heterogeneity of clinical isolates of the human pathogens Aspergillus fumigatus, Aspergillus lentulus and Aspergillus fumigatiaffinis.</title>
        <authorList>
            <person name="dos Santos R.A.C."/>
            <person name="Steenwyk J.L."/>
            <person name="Rivero-Menendez O."/>
            <person name="Mead M.E."/>
            <person name="Silva L.P."/>
            <person name="Bastos R.W."/>
            <person name="Alastruey-Izquierdo A."/>
            <person name="Goldman G.H."/>
            <person name="Rokas A."/>
        </authorList>
    </citation>
    <scope>NUCLEOTIDE SEQUENCE</scope>
    <source>
        <strain evidence="6">CNM-CM8927</strain>
    </source>
</reference>
<comment type="catalytic activity">
    <reaction evidence="1">
        <text>a monocarboxylic acid amide + H2O = a monocarboxylate + NH4(+)</text>
        <dbReference type="Rhea" id="RHEA:12020"/>
        <dbReference type="ChEBI" id="CHEBI:15377"/>
        <dbReference type="ChEBI" id="CHEBI:28938"/>
        <dbReference type="ChEBI" id="CHEBI:35757"/>
        <dbReference type="ChEBI" id="CHEBI:83628"/>
        <dbReference type="EC" id="3.5.1.4"/>
    </reaction>
</comment>
<evidence type="ECO:0000256" key="3">
    <source>
        <dbReference type="ARBA" id="ARBA00012922"/>
    </source>
</evidence>
<gene>
    <name evidence="6" type="ORF">CNMCM8927_003854</name>
</gene>
<name>A0AAN5YF15_ASPLE</name>
<proteinExistence type="inferred from homology"/>
<dbReference type="PANTHER" id="PTHR46072:SF3">
    <property type="entry name" value="AMIDASE"/>
    <property type="match status" value="1"/>
</dbReference>
<dbReference type="InterPro" id="IPR036928">
    <property type="entry name" value="AS_sf"/>
</dbReference>
<dbReference type="InterPro" id="IPR020556">
    <property type="entry name" value="Amidase_CS"/>
</dbReference>
<dbReference type="EMBL" id="JAAAPU010000228">
    <property type="protein sequence ID" value="KAF4200147.1"/>
    <property type="molecule type" value="Genomic_DNA"/>
</dbReference>
<evidence type="ECO:0000256" key="2">
    <source>
        <dbReference type="ARBA" id="ARBA00009199"/>
    </source>
</evidence>
<dbReference type="InterPro" id="IPR023631">
    <property type="entry name" value="Amidase_dom"/>
</dbReference>
<accession>A0AAN5YF15</accession>
<dbReference type="Gene3D" id="3.40.50.720">
    <property type="entry name" value="NAD(P)-binding Rossmann-like Domain"/>
    <property type="match status" value="1"/>
</dbReference>
<dbReference type="Proteomes" id="UP000649114">
    <property type="component" value="Unassembled WGS sequence"/>
</dbReference>
<organism evidence="6 7">
    <name type="scientific">Aspergillus lentulus</name>
    <dbReference type="NCBI Taxonomy" id="293939"/>
    <lineage>
        <taxon>Eukaryota</taxon>
        <taxon>Fungi</taxon>
        <taxon>Dikarya</taxon>
        <taxon>Ascomycota</taxon>
        <taxon>Pezizomycotina</taxon>
        <taxon>Eurotiomycetes</taxon>
        <taxon>Eurotiomycetidae</taxon>
        <taxon>Eurotiales</taxon>
        <taxon>Aspergillaceae</taxon>
        <taxon>Aspergillus</taxon>
        <taxon>Aspergillus subgen. Fumigati</taxon>
    </lineage>
</organism>
<keyword evidence="4" id="KW-0378">Hydrolase</keyword>
<feature type="domain" description="Amidase" evidence="5">
    <location>
        <begin position="237"/>
        <end position="662"/>
    </location>
</feature>
<comment type="caution">
    <text evidence="6">The sequence shown here is derived from an EMBL/GenBank/DDBJ whole genome shotgun (WGS) entry which is preliminary data.</text>
</comment>
<evidence type="ECO:0000256" key="4">
    <source>
        <dbReference type="ARBA" id="ARBA00022801"/>
    </source>
</evidence>
<dbReference type="AlphaFoldDB" id="A0AAN5YF15"/>
<sequence>MAATDNDSPGNAYYPNRPPMRRPGLKFIYRLECTIASEEIDIGAPNGTGVFRSIANITGGTFKGPNLEGTVLPLGGADWATVIEGTHSMTLDARYTIKTVDDHYLFVQAHGLYRPGPGTKYAKQVAENPAMRPPPTVTQDDVEFFSHLRIEAAGKYNWLNGLALVAAKRKQLDAQIPSEWRLSDAFRASVPANGHLIEVDIARRSGILSDKELDITENFSVVELLKKLAEREFSSVDVTTAFCKRAAIAQQLTSCLTEHFFVKAVERAQFLDEYLQRENKVIGPLHGLPISIKDSFCLEGIQSTVGYVSLLQNEPVSHKSALVEILLDLGAVLYVKTNIPQTMMTGDSENNIFGRTLNPHNTNLTAGGSSGGEGALVAFRGSILGVGTDIAGSIRIPSLCCGVYGFKPTTDRIPWGGQVAGLAMEGIPGLKPSAGPLAHSIADIELFMSTVLKAEPWKYDVTASASPWQELPLAPEYGSPDRLTIGILPESNHFPLHPPVRRALESAIKALSQRGHRIVRLPNDPSRDLAYASRLAFQYFIYGPHIDHIASSGEPLVTSVAKMSSPMFTGPFPVDMELPPFEKINALHTAREEYADAWRRCWVGNGLDVVLAPGAQNTAVPHDTFGWPPYTVIWNLLDYPACIIPYGEASKELDPVPMIIDDGVQPSYDPDAVDGAPSAIQAAFVGASGATLRHVLAWTLLAGHRAAALVRDESKLKKILSGLGVSNEIVESQLIVTEGSSRDVKAMLRLLCSDPELIFSGVTSLPKFSLNPFRPIGMQDATITGDSAIAAINALRELRSTGRLSNSPLYIPISSTGHGSQRDQPLLLIPLYLWLLPIAQEDTAVLEKVVREAAKEADSPLGGYVMLRPPLLTHGKMKGRESVRVGWIWEDEVFKSQDEEEQGVEIGWTISRLDLAKWMFEELVQGDAHKWRGKCINLTY</sequence>
<reference evidence="6" key="2">
    <citation type="submission" date="2020-04" db="EMBL/GenBank/DDBJ databases">
        <authorList>
            <person name="Santos R.A.C."/>
            <person name="Steenwyk J.L."/>
            <person name="Rivero-Menendez O."/>
            <person name="Mead M.E."/>
            <person name="Silva L.P."/>
            <person name="Bastos R.W."/>
            <person name="Alastruey-Izquierdo A."/>
            <person name="Goldman G.H."/>
            <person name="Rokas A."/>
        </authorList>
    </citation>
    <scope>NUCLEOTIDE SEQUENCE</scope>
    <source>
        <strain evidence="6">CNM-CM8927</strain>
    </source>
</reference>
<dbReference type="Gene3D" id="2.40.160.20">
    <property type="match status" value="1"/>
</dbReference>
<dbReference type="PANTHER" id="PTHR46072">
    <property type="entry name" value="AMIDASE-RELATED-RELATED"/>
    <property type="match status" value="1"/>
</dbReference>
<dbReference type="PROSITE" id="PS00571">
    <property type="entry name" value="AMIDASES"/>
    <property type="match status" value="1"/>
</dbReference>